<dbReference type="AlphaFoldDB" id="A0A3B0PXW3"/>
<sequence length="99" mass="10984">MLNGESGAAILVSLLNNHSKNFLVCSSLCLEVEIPIKEEPPIQKVFLFKLFLSNLVSCVFHRTSSAEAKLFFALLMSCWVTSPLVLLNVLIVKGDTTDW</sequence>
<evidence type="ECO:0000313" key="2">
    <source>
        <dbReference type="EMBL" id="SYV94171.1"/>
    </source>
</evidence>
<feature type="transmembrane region" description="Helical" evidence="1">
    <location>
        <begin position="70"/>
        <end position="91"/>
    </location>
</feature>
<name>A0A3B0PXW3_MYCGL</name>
<keyword evidence="1" id="KW-0812">Transmembrane</keyword>
<organism evidence="2 3">
    <name type="scientific">Mycoplasmoides gallisepticum</name>
    <name type="common">Mycoplasma gallisepticum</name>
    <dbReference type="NCBI Taxonomy" id="2096"/>
    <lineage>
        <taxon>Bacteria</taxon>
        <taxon>Bacillati</taxon>
        <taxon>Mycoplasmatota</taxon>
        <taxon>Mycoplasmoidales</taxon>
        <taxon>Mycoplasmoidaceae</taxon>
        <taxon>Mycoplasmoides</taxon>
    </lineage>
</organism>
<keyword evidence="1" id="KW-0472">Membrane</keyword>
<reference evidence="3" key="1">
    <citation type="submission" date="2018-06" db="EMBL/GenBank/DDBJ databases">
        <authorList>
            <consortium name="Pathogen Informatics"/>
        </authorList>
    </citation>
    <scope>NUCLEOTIDE SEQUENCE [LARGE SCALE GENOMIC DNA]</scope>
    <source>
        <strain evidence="3">NCTC10115</strain>
    </source>
</reference>
<accession>A0A3B0PXW3</accession>
<dbReference type="Proteomes" id="UP000260136">
    <property type="component" value="Chromosome"/>
</dbReference>
<evidence type="ECO:0000313" key="3">
    <source>
        <dbReference type="Proteomes" id="UP000260136"/>
    </source>
</evidence>
<protein>
    <submittedName>
        <fullName evidence="2">Uncharacterized protein</fullName>
    </submittedName>
</protein>
<keyword evidence="1" id="KW-1133">Transmembrane helix</keyword>
<gene>
    <name evidence="2" type="ORF">NCTC10115_00483</name>
</gene>
<evidence type="ECO:0000256" key="1">
    <source>
        <dbReference type="SAM" id="Phobius"/>
    </source>
</evidence>
<feature type="non-terminal residue" evidence="2">
    <location>
        <position position="99"/>
    </location>
</feature>
<dbReference type="EMBL" id="LS991952">
    <property type="protein sequence ID" value="SYV94171.1"/>
    <property type="molecule type" value="Genomic_DNA"/>
</dbReference>
<proteinExistence type="predicted"/>